<dbReference type="AlphaFoldDB" id="R0K437"/>
<sequence length="608" mass="68892">MNLLQKAVGFIRVEVFFPLGQKWDSSRKGSCLLVLLPARYRERFSPQEKSNHLQTEKTDAEGDKGKKTAFASKIISLQAQILTEYLSRMQDSSSFSINAVQKVELCKQAPLVACKEDAAHRYTQSGCTKLPSHSGHTGLGKGHEQQLLLEKRGTVPVSRHLLKPNSIHSVGTRRLALALKKLDLQRARRWERVITAFRQLSLRMVKQKQQVPGISEESHSKDAFRQKCSVKLRGLKIHMAAVLTKFYRRTEVSVTRRPLQALLRLGMARGEGAKSPAPGREEQDGLADMAKALDEQQGWWWWRAGKQMTGLRKQKSIGNEAALVWLPTEWPTQGLLRRLTPQQREGNCREPGRISGAARPPAPSLGRCGLWWRLLWLRLGQLGGEFEGRKEKIVNKCEIMTGQNLHEHPEQFLTNMAISISNLRGSFWIRSLESEVTLGVFQLASNLQMLASREPQEMHECGQHAVAENFNSSSFEHCEYSKAYGKSGTYVKLKSNTFISQAVTENCQHQKTPHMSQLRTKLLLAGGGQWQYEVVQRLNKDQQRKCSNAVQQRSLCRTLVPKKMKRIFTSDLRANKGDEDVSDREVFQQDDMKASVEKVTKGKVNYVA</sequence>
<keyword evidence="2" id="KW-1185">Reference proteome</keyword>
<gene>
    <name evidence="1" type="ORF">Anapl_01426</name>
</gene>
<name>R0K437_ANAPL</name>
<dbReference type="EMBL" id="KB742781">
    <property type="protein sequence ID" value="EOB04482.1"/>
    <property type="molecule type" value="Genomic_DNA"/>
</dbReference>
<evidence type="ECO:0000313" key="2">
    <source>
        <dbReference type="Proteomes" id="UP000296049"/>
    </source>
</evidence>
<protein>
    <submittedName>
        <fullName evidence="1">Uncharacterized protein</fullName>
    </submittedName>
</protein>
<evidence type="ECO:0000313" key="1">
    <source>
        <dbReference type="EMBL" id="EOB04482.1"/>
    </source>
</evidence>
<reference evidence="2" key="1">
    <citation type="journal article" date="2013" name="Nat. Genet.">
        <title>The duck genome and transcriptome provide insight into an avian influenza virus reservoir species.</title>
        <authorList>
            <person name="Huang Y."/>
            <person name="Li Y."/>
            <person name="Burt D.W."/>
            <person name="Chen H."/>
            <person name="Zhang Y."/>
            <person name="Qian W."/>
            <person name="Kim H."/>
            <person name="Gan S."/>
            <person name="Zhao Y."/>
            <person name="Li J."/>
            <person name="Yi K."/>
            <person name="Feng H."/>
            <person name="Zhu P."/>
            <person name="Li B."/>
            <person name="Liu Q."/>
            <person name="Fairley S."/>
            <person name="Magor K.E."/>
            <person name="Du Z."/>
            <person name="Hu X."/>
            <person name="Goodman L."/>
            <person name="Tafer H."/>
            <person name="Vignal A."/>
            <person name="Lee T."/>
            <person name="Kim K.W."/>
            <person name="Sheng Z."/>
            <person name="An Y."/>
            <person name="Searle S."/>
            <person name="Herrero J."/>
            <person name="Groenen M.A."/>
            <person name="Crooijmans R.P."/>
            <person name="Faraut T."/>
            <person name="Cai Q."/>
            <person name="Webster R.G."/>
            <person name="Aldridge J.R."/>
            <person name="Warren W.C."/>
            <person name="Bartschat S."/>
            <person name="Kehr S."/>
            <person name="Marz M."/>
            <person name="Stadler P.F."/>
            <person name="Smith J."/>
            <person name="Kraus R.H."/>
            <person name="Zhao Y."/>
            <person name="Ren L."/>
            <person name="Fei J."/>
            <person name="Morisson M."/>
            <person name="Kaiser P."/>
            <person name="Griffin D.K."/>
            <person name="Rao M."/>
            <person name="Pitel F."/>
            <person name="Wang J."/>
            <person name="Li N."/>
        </authorList>
    </citation>
    <scope>NUCLEOTIDE SEQUENCE [LARGE SCALE GENOMIC DNA]</scope>
</reference>
<organism evidence="1 2">
    <name type="scientific">Anas platyrhynchos</name>
    <name type="common">Mallard</name>
    <name type="synonym">Anas boschas</name>
    <dbReference type="NCBI Taxonomy" id="8839"/>
    <lineage>
        <taxon>Eukaryota</taxon>
        <taxon>Metazoa</taxon>
        <taxon>Chordata</taxon>
        <taxon>Craniata</taxon>
        <taxon>Vertebrata</taxon>
        <taxon>Euteleostomi</taxon>
        <taxon>Archelosauria</taxon>
        <taxon>Archosauria</taxon>
        <taxon>Dinosauria</taxon>
        <taxon>Saurischia</taxon>
        <taxon>Theropoda</taxon>
        <taxon>Coelurosauria</taxon>
        <taxon>Aves</taxon>
        <taxon>Neognathae</taxon>
        <taxon>Galloanserae</taxon>
        <taxon>Anseriformes</taxon>
        <taxon>Anatidae</taxon>
        <taxon>Anatinae</taxon>
        <taxon>Anas</taxon>
    </lineage>
</organism>
<accession>R0K437</accession>
<proteinExistence type="predicted"/>
<dbReference type="Proteomes" id="UP000296049">
    <property type="component" value="Unassembled WGS sequence"/>
</dbReference>